<evidence type="ECO:0000256" key="1">
    <source>
        <dbReference type="SAM" id="Phobius"/>
    </source>
</evidence>
<comment type="caution">
    <text evidence="2">The sequence shown here is derived from an EMBL/GenBank/DDBJ whole genome shotgun (WGS) entry which is preliminary data.</text>
</comment>
<dbReference type="EMBL" id="BQXS01009920">
    <property type="protein sequence ID" value="GKT32101.1"/>
    <property type="molecule type" value="Genomic_DNA"/>
</dbReference>
<organism evidence="2 3">
    <name type="scientific">Aduncisulcus paluster</name>
    <dbReference type="NCBI Taxonomy" id="2918883"/>
    <lineage>
        <taxon>Eukaryota</taxon>
        <taxon>Metamonada</taxon>
        <taxon>Carpediemonas-like organisms</taxon>
        <taxon>Aduncisulcus</taxon>
    </lineage>
</organism>
<evidence type="ECO:0000313" key="2">
    <source>
        <dbReference type="EMBL" id="GKT32101.1"/>
    </source>
</evidence>
<dbReference type="Proteomes" id="UP001057375">
    <property type="component" value="Unassembled WGS sequence"/>
</dbReference>
<proteinExistence type="predicted"/>
<gene>
    <name evidence="2" type="ORF">ADUPG1_006339</name>
</gene>
<keyword evidence="1" id="KW-1133">Transmembrane helix</keyword>
<sequence>MAFIKFFVLGTMGEVLGGRIVAGKWNKPIGLFWRAVVWGVLGIIIALAFTIFSSGVTTLISKGLLPMFAEGTLGAKVLTAFFISAFMNAIFAPTMMGFHKITD</sequence>
<protein>
    <submittedName>
        <fullName evidence="2">Mpv17/PMP22 family protein</fullName>
    </submittedName>
</protein>
<keyword evidence="1" id="KW-0812">Transmembrane</keyword>
<feature type="non-terminal residue" evidence="2">
    <location>
        <position position="103"/>
    </location>
</feature>
<feature type="transmembrane region" description="Helical" evidence="1">
    <location>
        <begin position="73"/>
        <end position="91"/>
    </location>
</feature>
<reference evidence="2" key="1">
    <citation type="submission" date="2022-03" db="EMBL/GenBank/DDBJ databases">
        <title>Draft genome sequence of Aduncisulcus paluster, a free-living microaerophilic Fornicata.</title>
        <authorList>
            <person name="Yuyama I."/>
            <person name="Kume K."/>
            <person name="Tamura T."/>
            <person name="Inagaki Y."/>
            <person name="Hashimoto T."/>
        </authorList>
    </citation>
    <scope>NUCLEOTIDE SEQUENCE</scope>
    <source>
        <strain evidence="2">NY0171</strain>
    </source>
</reference>
<feature type="transmembrane region" description="Helical" evidence="1">
    <location>
        <begin position="31"/>
        <end position="53"/>
    </location>
</feature>
<accession>A0ABQ5KJK3</accession>
<keyword evidence="1" id="KW-0472">Membrane</keyword>
<name>A0ABQ5KJK3_9EUKA</name>
<evidence type="ECO:0000313" key="3">
    <source>
        <dbReference type="Proteomes" id="UP001057375"/>
    </source>
</evidence>
<keyword evidence="3" id="KW-1185">Reference proteome</keyword>